<evidence type="ECO:0000256" key="2">
    <source>
        <dbReference type="ARBA" id="ARBA00022490"/>
    </source>
</evidence>
<feature type="compositionally biased region" description="Polar residues" evidence="11">
    <location>
        <begin position="623"/>
        <end position="632"/>
    </location>
</feature>
<feature type="region of interest" description="Disordered" evidence="11">
    <location>
        <begin position="479"/>
        <end position="513"/>
    </location>
</feature>
<keyword evidence="3 10" id="KW-0493">Microtubule</keyword>
<dbReference type="PANTHER" id="PTHR47969">
    <property type="entry name" value="CHROMOSOME-ASSOCIATED KINESIN KIF4A-RELATED"/>
    <property type="match status" value="1"/>
</dbReference>
<dbReference type="Gene3D" id="3.40.850.10">
    <property type="entry name" value="Kinesin motor domain"/>
    <property type="match status" value="1"/>
</dbReference>
<dbReference type="GO" id="GO:0008017">
    <property type="term" value="F:microtubule binding"/>
    <property type="evidence" value="ECO:0007669"/>
    <property type="project" value="InterPro"/>
</dbReference>
<name>A0AAD9QVA7_ACRCE</name>
<sequence length="773" mass="88091">MSSKKSGESVKVVVRCRPMNEKEIAQGHQRIIEMNVKKGTIEITNPSKKEEVPRMFTYDSVYDWNSKQIELYDETFRQLVDSVLEGYNGTIFAYGQTGTGKTFTMEGVRTDPVLRGVIPNSFEHIFTHIARTQNQQYLVRSSYLEIYQEDIRDLLSKDQSKRLELKERPDTGVYVKDLQSFVCKSVKEIEHVMNVGNQNRAVGATNMNEHSSRSHAIFIITIECSEPGSDGESHIRVGKLNMVDLAGSERQSKTGATGERLKEATKINLSLSALGNVISALVDGKSTHVPYRDSKLTRLLQDSLGGNARTVMVANIGPASYNFEETITTLRYANRAKNIKNKPKINEDPKDALLREFQDEIAKLKRELERRGGGGKKAKRRKQRANGSVEEDEEIEEEVEESVQSAEDKIKTEQAKLEDDKKALQENHTMMAEEKEKFMEEIQKRASQLKKQQEAQTALKAKIKMMESKLLVGGKSIVDKTSEQERALEERRRQIAEQQRREREMQQKLEEKDENTLEIKETFSSLQQEVDMKTKKLKKASFAFSLAQTDLFAKLQTIRSEITDLQEAHIRERQDLEQVQEDLTKELKLKSLIIQNFIPPDEKQKLTNRAVYDEENEQWRLKPSSQNSSQQVMAKRPVSAVGNRRPITEYAKMAAAMGGHMRYKAENIIMIELDMPNRTTRDYEGPTVAPKVQAALDAALQDEEDVTLDADVLLSKNKVKAKRRDRPNVSERPKTGRRSRGPQVTDQQQGSSESVQYPTARGLVAPQRRVLPQ</sequence>
<keyword evidence="14" id="KW-1185">Reference proteome</keyword>
<keyword evidence="5 9" id="KW-0067">ATP-binding</keyword>
<keyword evidence="7 9" id="KW-0505">Motor protein</keyword>
<dbReference type="InterPro" id="IPR036961">
    <property type="entry name" value="Kinesin_motor_dom_sf"/>
</dbReference>
<dbReference type="PANTHER" id="PTHR47969:SF21">
    <property type="entry name" value="KINESIN-LIKE PROTEIN"/>
    <property type="match status" value="1"/>
</dbReference>
<dbReference type="PRINTS" id="PR00380">
    <property type="entry name" value="KINESINHEAVY"/>
</dbReference>
<reference evidence="13" key="2">
    <citation type="journal article" date="2023" name="Science">
        <title>Genomic signatures of disease resistance in endangered staghorn corals.</title>
        <authorList>
            <person name="Vollmer S.V."/>
            <person name="Selwyn J.D."/>
            <person name="Despard B.A."/>
            <person name="Roesel C.L."/>
        </authorList>
    </citation>
    <scope>NUCLEOTIDE SEQUENCE</scope>
    <source>
        <strain evidence="13">K2</strain>
    </source>
</reference>
<evidence type="ECO:0000256" key="11">
    <source>
        <dbReference type="SAM" id="MobiDB-lite"/>
    </source>
</evidence>
<dbReference type="SMART" id="SM00129">
    <property type="entry name" value="KISc"/>
    <property type="match status" value="1"/>
</dbReference>
<feature type="region of interest" description="Disordered" evidence="11">
    <location>
        <begin position="368"/>
        <end position="408"/>
    </location>
</feature>
<feature type="region of interest" description="Disordered" evidence="11">
    <location>
        <begin position="718"/>
        <end position="773"/>
    </location>
</feature>
<keyword evidence="4 9" id="KW-0547">Nucleotide-binding</keyword>
<dbReference type="InterPro" id="IPR027640">
    <property type="entry name" value="Kinesin-like_fam"/>
</dbReference>
<evidence type="ECO:0000256" key="1">
    <source>
        <dbReference type="ARBA" id="ARBA00004245"/>
    </source>
</evidence>
<evidence type="ECO:0000256" key="6">
    <source>
        <dbReference type="ARBA" id="ARBA00023054"/>
    </source>
</evidence>
<dbReference type="PROSITE" id="PS00411">
    <property type="entry name" value="KINESIN_MOTOR_1"/>
    <property type="match status" value="1"/>
</dbReference>
<dbReference type="CDD" id="cd01371">
    <property type="entry name" value="KISc_KIF3"/>
    <property type="match status" value="1"/>
</dbReference>
<proteinExistence type="inferred from homology"/>
<evidence type="ECO:0000259" key="12">
    <source>
        <dbReference type="PROSITE" id="PS50067"/>
    </source>
</evidence>
<evidence type="ECO:0000313" key="13">
    <source>
        <dbReference type="EMBL" id="KAK2568198.1"/>
    </source>
</evidence>
<dbReference type="GO" id="GO:0007018">
    <property type="term" value="P:microtubule-based movement"/>
    <property type="evidence" value="ECO:0007669"/>
    <property type="project" value="InterPro"/>
</dbReference>
<organism evidence="13 14">
    <name type="scientific">Acropora cervicornis</name>
    <name type="common">Staghorn coral</name>
    <dbReference type="NCBI Taxonomy" id="6130"/>
    <lineage>
        <taxon>Eukaryota</taxon>
        <taxon>Metazoa</taxon>
        <taxon>Cnidaria</taxon>
        <taxon>Anthozoa</taxon>
        <taxon>Hexacorallia</taxon>
        <taxon>Scleractinia</taxon>
        <taxon>Astrocoeniina</taxon>
        <taxon>Acroporidae</taxon>
        <taxon>Acropora</taxon>
    </lineage>
</organism>
<feature type="compositionally biased region" description="Polar residues" evidence="11">
    <location>
        <begin position="742"/>
        <end position="757"/>
    </location>
</feature>
<dbReference type="GO" id="GO:0005874">
    <property type="term" value="C:microtubule"/>
    <property type="evidence" value="ECO:0007669"/>
    <property type="project" value="UniProtKB-KW"/>
</dbReference>
<dbReference type="InterPro" id="IPR001752">
    <property type="entry name" value="Kinesin_motor_dom"/>
</dbReference>
<comment type="similarity">
    <text evidence="9 10">Belongs to the TRAFAC class myosin-kinesin ATPase superfamily. Kinesin family.</text>
</comment>
<comment type="caution">
    <text evidence="13">The sequence shown here is derived from an EMBL/GenBank/DDBJ whole genome shotgun (WGS) entry which is preliminary data.</text>
</comment>
<evidence type="ECO:0000256" key="7">
    <source>
        <dbReference type="ARBA" id="ARBA00023175"/>
    </source>
</evidence>
<feature type="compositionally biased region" description="Acidic residues" evidence="11">
    <location>
        <begin position="389"/>
        <end position="401"/>
    </location>
</feature>
<reference evidence="13" key="1">
    <citation type="journal article" date="2023" name="G3 (Bethesda)">
        <title>Whole genome assembly and annotation of the endangered Caribbean coral Acropora cervicornis.</title>
        <authorList>
            <person name="Selwyn J.D."/>
            <person name="Vollmer S.V."/>
        </authorList>
    </citation>
    <scope>NUCLEOTIDE SEQUENCE</scope>
    <source>
        <strain evidence="13">K2</strain>
    </source>
</reference>
<evidence type="ECO:0000256" key="10">
    <source>
        <dbReference type="RuleBase" id="RU000394"/>
    </source>
</evidence>
<dbReference type="InterPro" id="IPR019821">
    <property type="entry name" value="Kinesin_motor_CS"/>
</dbReference>
<feature type="domain" description="Kinesin motor" evidence="12">
    <location>
        <begin position="9"/>
        <end position="339"/>
    </location>
</feature>
<dbReference type="GO" id="GO:0060271">
    <property type="term" value="P:cilium assembly"/>
    <property type="evidence" value="ECO:0007669"/>
    <property type="project" value="UniProtKB-ARBA"/>
</dbReference>
<dbReference type="GO" id="GO:0005524">
    <property type="term" value="F:ATP binding"/>
    <property type="evidence" value="ECO:0007669"/>
    <property type="project" value="UniProtKB-UniRule"/>
</dbReference>
<gene>
    <name evidence="13" type="ORF">P5673_007191</name>
</gene>
<feature type="region of interest" description="Disordered" evidence="11">
    <location>
        <begin position="620"/>
        <end position="640"/>
    </location>
</feature>
<dbReference type="AlphaFoldDB" id="A0AAD9QVA7"/>
<dbReference type="FunFam" id="3.40.850.10:FF:000017">
    <property type="entry name" value="Kinesin-like protein"/>
    <property type="match status" value="1"/>
</dbReference>
<evidence type="ECO:0000313" key="14">
    <source>
        <dbReference type="Proteomes" id="UP001249851"/>
    </source>
</evidence>
<keyword evidence="8" id="KW-0206">Cytoskeleton</keyword>
<dbReference type="GO" id="GO:0005871">
    <property type="term" value="C:kinesin complex"/>
    <property type="evidence" value="ECO:0007669"/>
    <property type="project" value="UniProtKB-ARBA"/>
</dbReference>
<keyword evidence="6" id="KW-0175">Coiled coil</keyword>
<dbReference type="GO" id="GO:0003777">
    <property type="term" value="F:microtubule motor activity"/>
    <property type="evidence" value="ECO:0007669"/>
    <property type="project" value="InterPro"/>
</dbReference>
<comment type="subcellular location">
    <subcellularLocation>
        <location evidence="1">Cytoplasm</location>
        <location evidence="1">Cytoskeleton</location>
    </subcellularLocation>
</comment>
<dbReference type="PROSITE" id="PS50067">
    <property type="entry name" value="KINESIN_MOTOR_2"/>
    <property type="match status" value="1"/>
</dbReference>
<feature type="compositionally biased region" description="Basic residues" evidence="11">
    <location>
        <begin position="373"/>
        <end position="384"/>
    </location>
</feature>
<evidence type="ECO:0000256" key="9">
    <source>
        <dbReference type="PROSITE-ProRule" id="PRU00283"/>
    </source>
</evidence>
<dbReference type="SUPFAM" id="SSF52540">
    <property type="entry name" value="P-loop containing nucleoside triphosphate hydrolases"/>
    <property type="match status" value="1"/>
</dbReference>
<evidence type="ECO:0000256" key="5">
    <source>
        <dbReference type="ARBA" id="ARBA00022840"/>
    </source>
</evidence>
<evidence type="ECO:0000256" key="3">
    <source>
        <dbReference type="ARBA" id="ARBA00022701"/>
    </source>
</evidence>
<protein>
    <recommendedName>
        <fullName evidence="10">Kinesin-like protein</fullName>
    </recommendedName>
</protein>
<dbReference type="EMBL" id="JARQWQ010000012">
    <property type="protein sequence ID" value="KAK2568198.1"/>
    <property type="molecule type" value="Genomic_DNA"/>
</dbReference>
<evidence type="ECO:0000256" key="8">
    <source>
        <dbReference type="ARBA" id="ARBA00023212"/>
    </source>
</evidence>
<evidence type="ECO:0000256" key="4">
    <source>
        <dbReference type="ARBA" id="ARBA00022741"/>
    </source>
</evidence>
<dbReference type="Pfam" id="PF00225">
    <property type="entry name" value="Kinesin"/>
    <property type="match status" value="1"/>
</dbReference>
<dbReference type="Proteomes" id="UP001249851">
    <property type="component" value="Unassembled WGS sequence"/>
</dbReference>
<feature type="binding site" evidence="9">
    <location>
        <begin position="95"/>
        <end position="102"/>
    </location>
    <ligand>
        <name>ATP</name>
        <dbReference type="ChEBI" id="CHEBI:30616"/>
    </ligand>
</feature>
<keyword evidence="2" id="KW-0963">Cytoplasm</keyword>
<dbReference type="InterPro" id="IPR027417">
    <property type="entry name" value="P-loop_NTPase"/>
</dbReference>
<accession>A0AAD9QVA7</accession>